<accession>A0A838AF89</accession>
<evidence type="ECO:0000259" key="2">
    <source>
        <dbReference type="Pfam" id="PF02720"/>
    </source>
</evidence>
<feature type="domain" description="DUF222" evidence="2">
    <location>
        <begin position="54"/>
        <end position="348"/>
    </location>
</feature>
<evidence type="ECO:0000313" key="3">
    <source>
        <dbReference type="EMBL" id="MBA0127922.1"/>
    </source>
</evidence>
<keyword evidence="4" id="KW-1185">Reference proteome</keyword>
<comment type="caution">
    <text evidence="3">The sequence shown here is derived from an EMBL/GenBank/DDBJ whole genome shotgun (WGS) entry which is preliminary data.</text>
</comment>
<feature type="compositionally biased region" description="Pro residues" evidence="1">
    <location>
        <begin position="428"/>
        <end position="438"/>
    </location>
</feature>
<dbReference type="AlphaFoldDB" id="A0A838AF89"/>
<dbReference type="CDD" id="cd00085">
    <property type="entry name" value="HNHc"/>
    <property type="match status" value="1"/>
</dbReference>
<dbReference type="InterPro" id="IPR003870">
    <property type="entry name" value="DUF222"/>
</dbReference>
<organism evidence="3 4">
    <name type="scientific">Haloechinothrix aidingensis</name>
    <dbReference type="NCBI Taxonomy" id="2752311"/>
    <lineage>
        <taxon>Bacteria</taxon>
        <taxon>Bacillati</taxon>
        <taxon>Actinomycetota</taxon>
        <taxon>Actinomycetes</taxon>
        <taxon>Pseudonocardiales</taxon>
        <taxon>Pseudonocardiaceae</taxon>
        <taxon>Haloechinothrix</taxon>
    </lineage>
</organism>
<dbReference type="Pfam" id="PF02720">
    <property type="entry name" value="DUF222"/>
    <property type="match status" value="1"/>
</dbReference>
<feature type="compositionally biased region" description="Low complexity" evidence="1">
    <location>
        <begin position="406"/>
        <end position="418"/>
    </location>
</feature>
<protein>
    <submittedName>
        <fullName evidence="3">DUF222 domain-containing protein</fullName>
    </submittedName>
</protein>
<dbReference type="EMBL" id="JACCKD010000009">
    <property type="protein sequence ID" value="MBA0127922.1"/>
    <property type="molecule type" value="Genomic_DNA"/>
</dbReference>
<dbReference type="Proteomes" id="UP000582974">
    <property type="component" value="Unassembled WGS sequence"/>
</dbReference>
<dbReference type="RefSeq" id="WP_180894742.1">
    <property type="nucleotide sequence ID" value="NZ_JACCKD010000009.1"/>
</dbReference>
<name>A0A838AF89_9PSEU</name>
<evidence type="ECO:0000313" key="4">
    <source>
        <dbReference type="Proteomes" id="UP000582974"/>
    </source>
</evidence>
<dbReference type="InterPro" id="IPR003615">
    <property type="entry name" value="HNH_nuc"/>
</dbReference>
<feature type="region of interest" description="Disordered" evidence="1">
    <location>
        <begin position="399"/>
        <end position="455"/>
    </location>
</feature>
<proteinExistence type="predicted"/>
<reference evidence="3 4" key="1">
    <citation type="submission" date="2020-07" db="EMBL/GenBank/DDBJ databases">
        <title>Genome of Haloechinothrix sp.</title>
        <authorList>
            <person name="Tang S.-K."/>
            <person name="Yang L."/>
            <person name="Zhu W.-Y."/>
        </authorList>
    </citation>
    <scope>NUCLEOTIDE SEQUENCE [LARGE SCALE GENOMIC DNA]</scope>
    <source>
        <strain evidence="3 4">YIM 98757</strain>
    </source>
</reference>
<gene>
    <name evidence="3" type="ORF">H0B56_20440</name>
</gene>
<sequence length="455" mass="49360">MSEFVQVVGPAGVMFVPAGQAPAVAFTPEEQAEIRCRTFTGEQVAELSAEQVIETLAAARRIRAHTDAIEAHALARLDQLRGQDRYVADEAALELRVSRHTAALRLHRSRQLTQRMPRLLEAMEAGQIEATAAGRITEATDTLEDEQARHVDTQLAEKLENGRVSPTNPANLARAARRLVEQADPDGQAERARQARAGRKVELLPGEDGLSTLAADLPAEVAASAYARIDAMAHRARHHGDARTLEQLRADFHATLLLGQDPEVAAPEGAATVFLHMPVDAALGMSNTGCELSGYGPLPAPIARQILASRHSVWRKVLTDPASGAVLDVGRKRYRPTTAIRDLVAVRDAECTTPGCHRPAHHSDYDHLHGWARGQHGTTAHTNGGAKCRWHHRMKDHPHWTLHHNPTSGTSTITTPTGRCYTHDRTPAAPPEPIPPDTPTDRTTSGTDPPGDPPF</sequence>
<evidence type="ECO:0000256" key="1">
    <source>
        <dbReference type="SAM" id="MobiDB-lite"/>
    </source>
</evidence>